<evidence type="ECO:0000256" key="15">
    <source>
        <dbReference type="ARBA" id="ARBA00023268"/>
    </source>
</evidence>
<keyword evidence="13" id="KW-0238">DNA-binding</keyword>
<dbReference type="Pfam" id="PF17921">
    <property type="entry name" value="Integrase_H2C2"/>
    <property type="match status" value="1"/>
</dbReference>
<dbReference type="PANTHER" id="PTHR37984">
    <property type="entry name" value="PROTEIN CBG26694"/>
    <property type="match status" value="1"/>
</dbReference>
<dbReference type="Pfam" id="PF24626">
    <property type="entry name" value="SH3_Tf2-1"/>
    <property type="match status" value="1"/>
</dbReference>
<dbReference type="InterPro" id="IPR041577">
    <property type="entry name" value="RT_RNaseH_2"/>
</dbReference>
<dbReference type="InterPro" id="IPR001584">
    <property type="entry name" value="Integrase_cat-core"/>
</dbReference>
<dbReference type="FunFam" id="3.30.70.270:FF:000020">
    <property type="entry name" value="Transposon Tf2-6 polyprotein-like Protein"/>
    <property type="match status" value="1"/>
</dbReference>
<dbReference type="GO" id="GO:0006310">
    <property type="term" value="P:DNA recombination"/>
    <property type="evidence" value="ECO:0007669"/>
    <property type="project" value="UniProtKB-KW"/>
</dbReference>
<feature type="compositionally biased region" description="Basic residues" evidence="17">
    <location>
        <begin position="1109"/>
        <end position="1121"/>
    </location>
</feature>
<dbReference type="GO" id="GO:0004519">
    <property type="term" value="F:endonuclease activity"/>
    <property type="evidence" value="ECO:0007669"/>
    <property type="project" value="UniProtKB-KW"/>
</dbReference>
<keyword evidence="5" id="KW-0479">Metal-binding</keyword>
<keyword evidence="1" id="KW-0645">Protease</keyword>
<name>A0AAD8TB88_LOLMU</name>
<evidence type="ECO:0000256" key="11">
    <source>
        <dbReference type="ARBA" id="ARBA00022918"/>
    </source>
</evidence>
<dbReference type="PROSITE" id="PS50878">
    <property type="entry name" value="RT_POL"/>
    <property type="match status" value="1"/>
</dbReference>
<feature type="transmembrane region" description="Helical" evidence="18">
    <location>
        <begin position="1163"/>
        <end position="1186"/>
    </location>
</feature>
<evidence type="ECO:0000313" key="22">
    <source>
        <dbReference type="Proteomes" id="UP001231189"/>
    </source>
</evidence>
<dbReference type="InterPro" id="IPR043502">
    <property type="entry name" value="DNA/RNA_pol_sf"/>
</dbReference>
<dbReference type="Pfam" id="PF00078">
    <property type="entry name" value="RVT_1"/>
    <property type="match status" value="1"/>
</dbReference>
<keyword evidence="22" id="KW-1185">Reference proteome</keyword>
<keyword evidence="3" id="KW-0548">Nucleotidyltransferase</keyword>
<keyword evidence="18" id="KW-1133">Transmembrane helix</keyword>
<dbReference type="Gene3D" id="3.10.10.10">
    <property type="entry name" value="HIV Type 1 Reverse Transcriptase, subunit A, domain 1"/>
    <property type="match status" value="1"/>
</dbReference>
<evidence type="ECO:0000256" key="3">
    <source>
        <dbReference type="ARBA" id="ARBA00022695"/>
    </source>
</evidence>
<evidence type="ECO:0000256" key="16">
    <source>
        <dbReference type="SAM" id="Coils"/>
    </source>
</evidence>
<dbReference type="GO" id="GO:0015074">
    <property type="term" value="P:DNA integration"/>
    <property type="evidence" value="ECO:0007669"/>
    <property type="project" value="UniProtKB-KW"/>
</dbReference>
<keyword evidence="2" id="KW-0808">Transferase</keyword>
<proteinExistence type="predicted"/>
<dbReference type="SUPFAM" id="SSF53098">
    <property type="entry name" value="Ribonuclease H-like"/>
    <property type="match status" value="1"/>
</dbReference>
<dbReference type="GO" id="GO:0003964">
    <property type="term" value="F:RNA-directed DNA polymerase activity"/>
    <property type="evidence" value="ECO:0007669"/>
    <property type="project" value="UniProtKB-KW"/>
</dbReference>
<evidence type="ECO:0000256" key="12">
    <source>
        <dbReference type="ARBA" id="ARBA00022932"/>
    </source>
</evidence>
<dbReference type="InterPro" id="IPR050951">
    <property type="entry name" value="Retrovirus_Pol_polyprotein"/>
</dbReference>
<evidence type="ECO:0000256" key="4">
    <source>
        <dbReference type="ARBA" id="ARBA00022722"/>
    </source>
</evidence>
<dbReference type="GO" id="GO:0003887">
    <property type="term" value="F:DNA-directed DNA polymerase activity"/>
    <property type="evidence" value="ECO:0007669"/>
    <property type="project" value="UniProtKB-KW"/>
</dbReference>
<dbReference type="InterPro" id="IPR041588">
    <property type="entry name" value="Integrase_H2C2"/>
</dbReference>
<evidence type="ECO:0000313" key="21">
    <source>
        <dbReference type="EMBL" id="KAK1679404.1"/>
    </source>
</evidence>
<dbReference type="InterPro" id="IPR043128">
    <property type="entry name" value="Rev_trsase/Diguanyl_cyclase"/>
</dbReference>
<feature type="domain" description="Integrase catalytic" evidence="20">
    <location>
        <begin position="733"/>
        <end position="897"/>
    </location>
</feature>
<keyword evidence="14" id="KW-0233">DNA recombination</keyword>
<keyword evidence="12" id="KW-0239">DNA-directed DNA polymerase</keyword>
<evidence type="ECO:0000256" key="13">
    <source>
        <dbReference type="ARBA" id="ARBA00023125"/>
    </source>
</evidence>
<keyword evidence="11" id="KW-0695">RNA-directed DNA polymerase</keyword>
<feature type="domain" description="Reverse transcriptase" evidence="19">
    <location>
        <begin position="205"/>
        <end position="394"/>
    </location>
</feature>
<evidence type="ECO:0000256" key="2">
    <source>
        <dbReference type="ARBA" id="ARBA00022679"/>
    </source>
</evidence>
<keyword evidence="7" id="KW-0255">Endonuclease</keyword>
<evidence type="ECO:0000256" key="9">
    <source>
        <dbReference type="ARBA" id="ARBA00022842"/>
    </source>
</evidence>
<evidence type="ECO:0000256" key="6">
    <source>
        <dbReference type="ARBA" id="ARBA00022750"/>
    </source>
</evidence>
<evidence type="ECO:0000259" key="20">
    <source>
        <dbReference type="PROSITE" id="PS50994"/>
    </source>
</evidence>
<protein>
    <submittedName>
        <fullName evidence="21">Uncharacterized protein</fullName>
    </submittedName>
</protein>
<gene>
    <name evidence="21" type="ORF">QYE76_040252</name>
</gene>
<keyword evidence="10" id="KW-0229">DNA integration</keyword>
<evidence type="ECO:0000256" key="1">
    <source>
        <dbReference type="ARBA" id="ARBA00022670"/>
    </source>
</evidence>
<keyword evidence="6" id="KW-0064">Aspartyl protease</keyword>
<keyword evidence="4" id="KW-0540">Nuclease</keyword>
<keyword evidence="16" id="KW-0175">Coiled coil</keyword>
<evidence type="ECO:0000256" key="17">
    <source>
        <dbReference type="SAM" id="MobiDB-lite"/>
    </source>
</evidence>
<dbReference type="GO" id="GO:0006508">
    <property type="term" value="P:proteolysis"/>
    <property type="evidence" value="ECO:0007669"/>
    <property type="project" value="UniProtKB-KW"/>
</dbReference>
<evidence type="ECO:0000259" key="19">
    <source>
        <dbReference type="PROSITE" id="PS50878"/>
    </source>
</evidence>
<dbReference type="Proteomes" id="UP001231189">
    <property type="component" value="Unassembled WGS sequence"/>
</dbReference>
<feature type="compositionally biased region" description="Basic and acidic residues" evidence="17">
    <location>
        <begin position="83"/>
        <end position="92"/>
    </location>
</feature>
<feature type="compositionally biased region" description="Basic and acidic residues" evidence="17">
    <location>
        <begin position="58"/>
        <end position="70"/>
    </location>
</feature>
<evidence type="ECO:0000256" key="5">
    <source>
        <dbReference type="ARBA" id="ARBA00022723"/>
    </source>
</evidence>
<dbReference type="GO" id="GO:0003677">
    <property type="term" value="F:DNA binding"/>
    <property type="evidence" value="ECO:0007669"/>
    <property type="project" value="UniProtKB-KW"/>
</dbReference>
<evidence type="ECO:0000256" key="14">
    <source>
        <dbReference type="ARBA" id="ARBA00023172"/>
    </source>
</evidence>
<feature type="coiled-coil region" evidence="16">
    <location>
        <begin position="918"/>
        <end position="945"/>
    </location>
</feature>
<sequence>MLKCPNHELPGNIIIDNFYARLSFQDKTLLDTTCSGSFTSNKEEFKRDLLDRIKENAEDWENDKGKESGYADKPPFKPLPPKEGNEEKEEKKKKEKKKGTKKKKKKENKKKEVTAYPRVNEIMLGNRKYVAPNDYCDNESEYDDLPMPFTYISDHDLNEHTTFDIGNLFGTDYESNDDSIIHVPLNDDIESSKLGDVVLEDPIFETSTFSENDDITYSGKLAAVLQTSALGGSTLSTRIEAPVDINYRGLNCITIKNKYPMPIVDELLDELAGAKWFTKIDLRAGYHQIRVVPADEHKTTFKTHQGLYEFRVMPFGLTNAPATFQSTMNALFAEILRKHVLVFMDDILIYSPTMESHIKHLEQVFHILQQNELSVKQSKCSFAQQKLEYLGHIISAQGVATDPAKVQAVQNWPVPKNAKQLRGFLGLTGYYRKFIRNYSLISRTLSNLLKKNTLFSWTYNEQHAFDFLKEKMLAAPVLALPDFSIPFTVETDASKRGVGAVLTKKGHPLAYLSKALGPTAQTMSTYEKECLAILLAVEKWRSYLQHAQFTIITDHRSLVHLSDQKLTSDMQQKAFVKLMGLQYKLVYRKGKDNSAADALSRIPTANELHAISLCRPRWLEIIIEGYDKDDKAKTLLQELSIASPNAQGYSLHQGLIRHKDRIWLGHNREAHQAILLSLHDSGVGGHSGILGTYQRIKSLFSWPKMKEDIMKYVRQCSVCQQAKAEHIRIPGLLNPLPIPIEAWNTISLDFVEGLPKSGSYNCILVVIDKYTKYGHFLPLSHPYSALTVAQKFVDNIYRLHGLPSVIISDRDPVFTSKLWQELFRLSDTKMNMSSAHHQQTDGQTEKLNQCLETYLRYAVHASPKKWSQWLPLAEYWYNTNHHSALGKTPFEVLYGYKPRHLGVSNLQSATSSDLAGWLQEREETAALLQQHLLRAQQRMKAQEDKHRTEREFQVGDLVYMKLQPYAQTTIAKRSNQKLGFKFFGPYEVLARVGKVAYKLKLPPGSQIHPVLHVSQLKKSVPANQVIDSDLSSQFLTDECFLVEPLALTGRRTIKRGRGFVEQIQVSWTGLPDGLKTWESEAALRHRFPGAAAWGQAPFQGGAPAMIPGPRRHRKRDNRRALGRQPSDSTTQAKEADNAPVLPAVPLRYILVADSYCRVWKRHIMVWLTVVSTFVLNMVCGFINNGLPMDKGVKMVQLKAIAKVVLKISGRDVGHDQIYNLLRHRKAKPTSRWICSLDDDDVDNEAWEAYQPLPPPPVKEEEYVPTKDECSGYTFPTPRHGCPEEHARWIGLEVAIQALPPPSSPASENLPPPRTFCPWTRGGP</sequence>
<keyword evidence="15" id="KW-0511">Multifunctional enzyme</keyword>
<dbReference type="EMBL" id="JAUUTY010000002">
    <property type="protein sequence ID" value="KAK1679404.1"/>
    <property type="molecule type" value="Genomic_DNA"/>
</dbReference>
<dbReference type="GO" id="GO:0004190">
    <property type="term" value="F:aspartic-type endopeptidase activity"/>
    <property type="evidence" value="ECO:0007669"/>
    <property type="project" value="UniProtKB-KW"/>
</dbReference>
<reference evidence="21" key="1">
    <citation type="submission" date="2023-07" db="EMBL/GenBank/DDBJ databases">
        <title>A chromosome-level genome assembly of Lolium multiflorum.</title>
        <authorList>
            <person name="Chen Y."/>
            <person name="Copetti D."/>
            <person name="Kolliker R."/>
            <person name="Studer B."/>
        </authorList>
    </citation>
    <scope>NUCLEOTIDE SEQUENCE</scope>
    <source>
        <strain evidence="21">02402/16</strain>
        <tissue evidence="21">Leaf</tissue>
    </source>
</reference>
<feature type="region of interest" description="Disordered" evidence="17">
    <location>
        <begin position="58"/>
        <end position="113"/>
    </location>
</feature>
<evidence type="ECO:0000256" key="7">
    <source>
        <dbReference type="ARBA" id="ARBA00022759"/>
    </source>
</evidence>
<keyword evidence="18" id="KW-0812">Transmembrane</keyword>
<feature type="compositionally biased region" description="Pro residues" evidence="17">
    <location>
        <begin position="1299"/>
        <end position="1314"/>
    </location>
</feature>
<evidence type="ECO:0000256" key="18">
    <source>
        <dbReference type="SAM" id="Phobius"/>
    </source>
</evidence>
<dbReference type="GO" id="GO:0046872">
    <property type="term" value="F:metal ion binding"/>
    <property type="evidence" value="ECO:0007669"/>
    <property type="project" value="UniProtKB-KW"/>
</dbReference>
<dbReference type="Gene3D" id="3.30.420.10">
    <property type="entry name" value="Ribonuclease H-like superfamily/Ribonuclease H"/>
    <property type="match status" value="1"/>
</dbReference>
<dbReference type="CDD" id="cd09274">
    <property type="entry name" value="RNase_HI_RT_Ty3"/>
    <property type="match status" value="1"/>
</dbReference>
<dbReference type="SUPFAM" id="SSF56672">
    <property type="entry name" value="DNA/RNA polymerases"/>
    <property type="match status" value="1"/>
</dbReference>
<dbReference type="PANTHER" id="PTHR37984:SF5">
    <property type="entry name" value="PROTEIN NYNRIN-LIKE"/>
    <property type="match status" value="1"/>
</dbReference>
<organism evidence="21 22">
    <name type="scientific">Lolium multiflorum</name>
    <name type="common">Italian ryegrass</name>
    <name type="synonym">Lolium perenne subsp. multiflorum</name>
    <dbReference type="NCBI Taxonomy" id="4521"/>
    <lineage>
        <taxon>Eukaryota</taxon>
        <taxon>Viridiplantae</taxon>
        <taxon>Streptophyta</taxon>
        <taxon>Embryophyta</taxon>
        <taxon>Tracheophyta</taxon>
        <taxon>Spermatophyta</taxon>
        <taxon>Magnoliopsida</taxon>
        <taxon>Liliopsida</taxon>
        <taxon>Poales</taxon>
        <taxon>Poaceae</taxon>
        <taxon>BOP clade</taxon>
        <taxon>Pooideae</taxon>
        <taxon>Poodae</taxon>
        <taxon>Poeae</taxon>
        <taxon>Poeae Chloroplast Group 2 (Poeae type)</taxon>
        <taxon>Loliodinae</taxon>
        <taxon>Loliinae</taxon>
        <taxon>Lolium</taxon>
    </lineage>
</organism>
<feature type="region of interest" description="Disordered" evidence="17">
    <location>
        <begin position="1094"/>
        <end position="1136"/>
    </location>
</feature>
<dbReference type="Gene3D" id="3.30.70.270">
    <property type="match status" value="2"/>
</dbReference>
<dbReference type="InterPro" id="IPR056924">
    <property type="entry name" value="SH3_Tf2-1"/>
</dbReference>
<dbReference type="FunFam" id="3.10.10.10:FF:000007">
    <property type="entry name" value="Retrovirus-related Pol polyprotein from transposon 17.6-like Protein"/>
    <property type="match status" value="1"/>
</dbReference>
<evidence type="ECO:0000256" key="10">
    <source>
        <dbReference type="ARBA" id="ARBA00022908"/>
    </source>
</evidence>
<keyword evidence="18" id="KW-0472">Membrane</keyword>
<evidence type="ECO:0000256" key="8">
    <source>
        <dbReference type="ARBA" id="ARBA00022801"/>
    </source>
</evidence>
<dbReference type="Pfam" id="PF17919">
    <property type="entry name" value="RT_RNaseH_2"/>
    <property type="match status" value="1"/>
</dbReference>
<dbReference type="InterPro" id="IPR012337">
    <property type="entry name" value="RNaseH-like_sf"/>
</dbReference>
<dbReference type="CDD" id="cd01647">
    <property type="entry name" value="RT_LTR"/>
    <property type="match status" value="1"/>
</dbReference>
<dbReference type="PROSITE" id="PS50994">
    <property type="entry name" value="INTEGRASE"/>
    <property type="match status" value="1"/>
</dbReference>
<keyword evidence="8" id="KW-0378">Hydrolase</keyword>
<dbReference type="InterPro" id="IPR000477">
    <property type="entry name" value="RT_dom"/>
</dbReference>
<feature type="region of interest" description="Disordered" evidence="17">
    <location>
        <begin position="1299"/>
        <end position="1323"/>
    </location>
</feature>
<dbReference type="InterPro" id="IPR036397">
    <property type="entry name" value="RNaseH_sf"/>
</dbReference>
<accession>A0AAD8TB88</accession>
<dbReference type="Gene3D" id="1.10.340.70">
    <property type="match status" value="1"/>
</dbReference>
<comment type="caution">
    <text evidence="21">The sequence shown here is derived from an EMBL/GenBank/DDBJ whole genome shotgun (WGS) entry which is preliminary data.</text>
</comment>
<feature type="compositionally biased region" description="Basic residues" evidence="17">
    <location>
        <begin position="93"/>
        <end position="108"/>
    </location>
</feature>
<keyword evidence="9" id="KW-0460">Magnesium</keyword>